<dbReference type="Proteomes" id="UP001179181">
    <property type="component" value="Unassembled WGS sequence"/>
</dbReference>
<keyword evidence="3" id="KW-1185">Reference proteome</keyword>
<dbReference type="EMBL" id="JAASQJ010000001">
    <property type="protein sequence ID" value="NIJ51726.1"/>
    <property type="molecule type" value="Genomic_DNA"/>
</dbReference>
<protein>
    <recommendedName>
        <fullName evidence="1">DUF5723 domain-containing protein</fullName>
    </recommendedName>
</protein>
<dbReference type="Pfam" id="PF18990">
    <property type="entry name" value="DUF5723"/>
    <property type="match status" value="1"/>
</dbReference>
<dbReference type="RefSeq" id="WP_167267564.1">
    <property type="nucleotide sequence ID" value="NZ_JAASQJ010000001.1"/>
</dbReference>
<dbReference type="InterPro" id="IPR043781">
    <property type="entry name" value="DUF5723"/>
</dbReference>
<name>A0ABX0UKS6_9BACT</name>
<proteinExistence type="predicted"/>
<gene>
    <name evidence="2" type="ORF">FHS68_000882</name>
</gene>
<accession>A0ABX0UKS6</accession>
<evidence type="ECO:0000259" key="1">
    <source>
        <dbReference type="Pfam" id="PF18990"/>
    </source>
</evidence>
<reference evidence="2 3" key="1">
    <citation type="submission" date="2020-03" db="EMBL/GenBank/DDBJ databases">
        <title>Genomic Encyclopedia of Type Strains, Phase IV (KMG-IV): sequencing the most valuable type-strain genomes for metagenomic binning, comparative biology and taxonomic classification.</title>
        <authorList>
            <person name="Goeker M."/>
        </authorList>
    </citation>
    <scope>NUCLEOTIDE SEQUENCE [LARGE SCALE GENOMIC DNA]</scope>
    <source>
        <strain evidence="2 3">DSM 102865</strain>
    </source>
</reference>
<comment type="caution">
    <text evidence="2">The sequence shown here is derived from an EMBL/GenBank/DDBJ whole genome shotgun (WGS) entry which is preliminary data.</text>
</comment>
<organism evidence="2 3">
    <name type="scientific">Dyadobacter arcticus</name>
    <dbReference type="NCBI Taxonomy" id="1078754"/>
    <lineage>
        <taxon>Bacteria</taxon>
        <taxon>Pseudomonadati</taxon>
        <taxon>Bacteroidota</taxon>
        <taxon>Cytophagia</taxon>
        <taxon>Cytophagales</taxon>
        <taxon>Spirosomataceae</taxon>
        <taxon>Dyadobacter</taxon>
    </lineage>
</organism>
<sequence>MPKSLSVAILIILLGLPLRGLCQHLPGISMGNFAGTNALYHNPAFVADSRYGLYVNLVGTQFYTANNHVKYKAPYSFLSLITNTVSDEYRNEKGVLMFPRSYLGEKLNGNKKYLNAGGDTRLPSVMFNILKGRVGVGISTRVRYMLNTSQVTEPLARLISKTTQQKELQGVLFENQSGQLHFNGVGEIAFTVGGTVIDNETDFIKVGVTVKRLIGLYNAHTIIDNSSYDINPDELYENKRQFIFVNEINVRYGITRDEGFQNIRASPAWLIGGAPPGSGWGFDLGAVYEYRPDINKFSYTEVGVRKRDASKNKYLYRVALSLTDIGKVHFKNPAYVLQQETHTSNKEFRYDSFQKLKGSEGIFEAINTSLEGGQPIAPNFKSVLPTAFQASVDYNIKPNVYVSGLWVQNLISQSAFGMKAESYLAVTPRYEHRWYEFSVPISLMNHYRSPAIGIAGRAGPVWIGTDHITGLLNIGNPKSFNLYFGISGGFFRRPPESRNKCWPPEDSWLRRIFTKR</sequence>
<evidence type="ECO:0000313" key="2">
    <source>
        <dbReference type="EMBL" id="NIJ51726.1"/>
    </source>
</evidence>
<evidence type="ECO:0000313" key="3">
    <source>
        <dbReference type="Proteomes" id="UP001179181"/>
    </source>
</evidence>
<feature type="domain" description="DUF5723" evidence="1">
    <location>
        <begin position="43"/>
        <end position="466"/>
    </location>
</feature>